<feature type="transmembrane region" description="Helical" evidence="1">
    <location>
        <begin position="53"/>
        <end position="71"/>
    </location>
</feature>
<sequence length="246" mass="26238">MSLYTGLLAAPVGTYVGDSTPVVLAGGLVGGAVVGGVLVWDHDPTDWLRGWRVPALAGLPAVWLGPILRGLPASEPAPWAAFLGVAALVPGLLAIALAAHARRRDRLAGATTHVTFTVRPAPGVRRQRKLGVGVVLGMSLLVAVGFPLVLGETISPTDVLWLSPSLPVWFVIFQDSDGREVAVTSEGLRVEQALHDWETFEGYERSDDALRLTRSQWYQSTFAFDTSDIDDPDAVVEALGRYLPPA</sequence>
<proteinExistence type="predicted"/>
<gene>
    <name evidence="2" type="ORF">GRX03_02020</name>
</gene>
<keyword evidence="1" id="KW-1133">Transmembrane helix</keyword>
<dbReference type="RefSeq" id="WP_159762520.1">
    <property type="nucleotide sequence ID" value="NZ_WUUT01000001.1"/>
</dbReference>
<evidence type="ECO:0000313" key="2">
    <source>
        <dbReference type="EMBL" id="MXR50385.1"/>
    </source>
</evidence>
<keyword evidence="1" id="KW-0812">Transmembrane</keyword>
<feature type="transmembrane region" description="Helical" evidence="1">
    <location>
        <begin position="77"/>
        <end position="99"/>
    </location>
</feature>
<feature type="transmembrane region" description="Helical" evidence="1">
    <location>
        <begin position="130"/>
        <end position="150"/>
    </location>
</feature>
<keyword evidence="1" id="KW-0472">Membrane</keyword>
<dbReference type="Proteomes" id="UP000466535">
    <property type="component" value="Unassembled WGS sequence"/>
</dbReference>
<name>A0A6B0SYE5_9EURY</name>
<keyword evidence="3" id="KW-1185">Reference proteome</keyword>
<dbReference type="OrthoDB" id="271870at2157"/>
<accession>A0A6B0SYE5</accession>
<organism evidence="2 3">
    <name type="scientific">Halovenus carboxidivorans</name>
    <dbReference type="NCBI Taxonomy" id="2692199"/>
    <lineage>
        <taxon>Archaea</taxon>
        <taxon>Methanobacteriati</taxon>
        <taxon>Methanobacteriota</taxon>
        <taxon>Stenosarchaea group</taxon>
        <taxon>Halobacteria</taxon>
        <taxon>Halobacteriales</taxon>
        <taxon>Haloarculaceae</taxon>
        <taxon>Halovenus</taxon>
    </lineage>
</organism>
<feature type="transmembrane region" description="Helical" evidence="1">
    <location>
        <begin position="20"/>
        <end position="41"/>
    </location>
</feature>
<reference evidence="2 3" key="1">
    <citation type="submission" date="2019-12" db="EMBL/GenBank/DDBJ databases">
        <title>Isolation and characterization of three novel carbon monoxide-oxidizing members of Halobacteria from salione crusts and soils.</title>
        <authorList>
            <person name="Myers M.R."/>
            <person name="King G.M."/>
        </authorList>
    </citation>
    <scope>NUCLEOTIDE SEQUENCE [LARGE SCALE GENOMIC DNA]</scope>
    <source>
        <strain evidence="2 3">WSH3</strain>
    </source>
</reference>
<comment type="caution">
    <text evidence="2">The sequence shown here is derived from an EMBL/GenBank/DDBJ whole genome shotgun (WGS) entry which is preliminary data.</text>
</comment>
<dbReference type="AlphaFoldDB" id="A0A6B0SYE5"/>
<protein>
    <recommendedName>
        <fullName evidence="4">DUF5673 domain-containing protein</fullName>
    </recommendedName>
</protein>
<evidence type="ECO:0000313" key="3">
    <source>
        <dbReference type="Proteomes" id="UP000466535"/>
    </source>
</evidence>
<dbReference type="EMBL" id="WUUT01000001">
    <property type="protein sequence ID" value="MXR50385.1"/>
    <property type="molecule type" value="Genomic_DNA"/>
</dbReference>
<evidence type="ECO:0008006" key="4">
    <source>
        <dbReference type="Google" id="ProtNLM"/>
    </source>
</evidence>
<evidence type="ECO:0000256" key="1">
    <source>
        <dbReference type="SAM" id="Phobius"/>
    </source>
</evidence>